<comment type="caution">
    <text evidence="2">The sequence shown here is derived from an EMBL/GenBank/DDBJ whole genome shotgun (WGS) entry which is preliminary data.</text>
</comment>
<keyword evidence="1" id="KW-0812">Transmembrane</keyword>
<dbReference type="RefSeq" id="WP_241035347.1">
    <property type="nucleotide sequence ID" value="NZ_BAAAJF010000023.1"/>
</dbReference>
<evidence type="ECO:0000313" key="3">
    <source>
        <dbReference type="Proteomes" id="UP001299970"/>
    </source>
</evidence>
<name>A0ABS9TA74_9PSEU</name>
<sequence>MSDLLLIALVPLASLFFVLAFLLVVYLKGGKEDLKVAADAVHKVRSVGVGPAIRAAIGAMKSIKRTP</sequence>
<keyword evidence="3" id="KW-1185">Reference proteome</keyword>
<reference evidence="2 3" key="1">
    <citation type="submission" date="2022-03" db="EMBL/GenBank/DDBJ databases">
        <title>Pseudonocardia alaer sp. nov., a novel actinomycete isolated from reed forest soil.</title>
        <authorList>
            <person name="Wang L."/>
        </authorList>
    </citation>
    <scope>NUCLEOTIDE SEQUENCE [LARGE SCALE GENOMIC DNA]</scope>
    <source>
        <strain evidence="2 3">Y-16303</strain>
    </source>
</reference>
<feature type="transmembrane region" description="Helical" evidence="1">
    <location>
        <begin position="6"/>
        <end position="27"/>
    </location>
</feature>
<evidence type="ECO:0000256" key="1">
    <source>
        <dbReference type="SAM" id="Phobius"/>
    </source>
</evidence>
<gene>
    <name evidence="2" type="ORF">MMF94_06490</name>
</gene>
<proteinExistence type="predicted"/>
<keyword evidence="1" id="KW-1133">Transmembrane helix</keyword>
<organism evidence="2 3">
    <name type="scientific">Pseudonocardia alaniniphila</name>
    <dbReference type="NCBI Taxonomy" id="75291"/>
    <lineage>
        <taxon>Bacteria</taxon>
        <taxon>Bacillati</taxon>
        <taxon>Actinomycetota</taxon>
        <taxon>Actinomycetes</taxon>
        <taxon>Pseudonocardiales</taxon>
        <taxon>Pseudonocardiaceae</taxon>
        <taxon>Pseudonocardia</taxon>
    </lineage>
</organism>
<dbReference type="Proteomes" id="UP001299970">
    <property type="component" value="Unassembled WGS sequence"/>
</dbReference>
<keyword evidence="1" id="KW-0472">Membrane</keyword>
<dbReference type="EMBL" id="JAKXMK010000004">
    <property type="protein sequence ID" value="MCH6165323.1"/>
    <property type="molecule type" value="Genomic_DNA"/>
</dbReference>
<protein>
    <submittedName>
        <fullName evidence="2">Uncharacterized protein</fullName>
    </submittedName>
</protein>
<evidence type="ECO:0000313" key="2">
    <source>
        <dbReference type="EMBL" id="MCH6165323.1"/>
    </source>
</evidence>
<accession>A0ABS9TA74</accession>